<comment type="caution">
    <text evidence="2">The sequence shown here is derived from an EMBL/GenBank/DDBJ whole genome shotgun (WGS) entry which is preliminary data.</text>
</comment>
<dbReference type="AlphaFoldDB" id="A0A8J3BRV3"/>
<keyword evidence="1" id="KW-0472">Membrane</keyword>
<dbReference type="EMBL" id="BMNR01000007">
    <property type="protein sequence ID" value="GGK32466.1"/>
    <property type="molecule type" value="Genomic_DNA"/>
</dbReference>
<dbReference type="Proteomes" id="UP000612329">
    <property type="component" value="Unassembled WGS sequence"/>
</dbReference>
<sequence>MKYINYILIVVGAVVSIFAESGPGQNEYVLIGGIALLMIGVYRISKTIPSKHEADDNNDFVKEED</sequence>
<reference evidence="2" key="1">
    <citation type="journal article" date="2014" name="Int. J. Syst. Evol. Microbiol.">
        <title>Complete genome sequence of Corynebacterium casei LMG S-19264T (=DSM 44701T), isolated from a smear-ripened cheese.</title>
        <authorList>
            <consortium name="US DOE Joint Genome Institute (JGI-PGF)"/>
            <person name="Walter F."/>
            <person name="Albersmeier A."/>
            <person name="Kalinowski J."/>
            <person name="Ruckert C."/>
        </authorList>
    </citation>
    <scope>NUCLEOTIDE SEQUENCE</scope>
    <source>
        <strain evidence="2">JCM 12862</strain>
    </source>
</reference>
<evidence type="ECO:0000256" key="1">
    <source>
        <dbReference type="SAM" id="Phobius"/>
    </source>
</evidence>
<keyword evidence="3" id="KW-1185">Reference proteome</keyword>
<evidence type="ECO:0000313" key="2">
    <source>
        <dbReference type="EMBL" id="GGK32466.1"/>
    </source>
</evidence>
<dbReference type="RefSeq" id="WP_229669539.1">
    <property type="nucleotide sequence ID" value="NZ_BMNR01000007.1"/>
</dbReference>
<protein>
    <submittedName>
        <fullName evidence="2">Uncharacterized protein</fullName>
    </submittedName>
</protein>
<feature type="transmembrane region" description="Helical" evidence="1">
    <location>
        <begin position="29"/>
        <end position="45"/>
    </location>
</feature>
<name>A0A8J3BRV3_9FLAO</name>
<gene>
    <name evidence="2" type="ORF">GCM10007962_28510</name>
</gene>
<reference evidence="2" key="2">
    <citation type="submission" date="2020-09" db="EMBL/GenBank/DDBJ databases">
        <authorList>
            <person name="Sun Q."/>
            <person name="Ohkuma M."/>
        </authorList>
    </citation>
    <scope>NUCLEOTIDE SEQUENCE</scope>
    <source>
        <strain evidence="2">JCM 12862</strain>
    </source>
</reference>
<proteinExistence type="predicted"/>
<organism evidence="2 3">
    <name type="scientific">Yeosuana aromativorans</name>
    <dbReference type="NCBI Taxonomy" id="288019"/>
    <lineage>
        <taxon>Bacteria</taxon>
        <taxon>Pseudomonadati</taxon>
        <taxon>Bacteroidota</taxon>
        <taxon>Flavobacteriia</taxon>
        <taxon>Flavobacteriales</taxon>
        <taxon>Flavobacteriaceae</taxon>
        <taxon>Yeosuana</taxon>
    </lineage>
</organism>
<keyword evidence="1" id="KW-0812">Transmembrane</keyword>
<evidence type="ECO:0000313" key="3">
    <source>
        <dbReference type="Proteomes" id="UP000612329"/>
    </source>
</evidence>
<keyword evidence="1" id="KW-1133">Transmembrane helix</keyword>
<accession>A0A8J3BRV3</accession>